<proteinExistence type="predicted"/>
<gene>
    <name evidence="1" type="ORF">M422DRAFT_186478</name>
</gene>
<evidence type="ECO:0000313" key="1">
    <source>
        <dbReference type="EMBL" id="KIJ30953.1"/>
    </source>
</evidence>
<dbReference type="Proteomes" id="UP000054279">
    <property type="component" value="Unassembled WGS sequence"/>
</dbReference>
<protein>
    <submittedName>
        <fullName evidence="1">Unplaced genomic scaffold SPHSTscaffold_176, whole genome shotgun sequence</fullName>
    </submittedName>
</protein>
<sequence>MTNRVLEPNTVHKQSQLHLILVLYNDDDPKCFRHNLRVSPSTFDGLPARIIEHPVFFSQGPKPQMPAQSQLAILLFRFSHFGNAASVESIAQWAGVSTGQVVKYTRRVIIAFASLHDEVTRWATADEKVDAKRWVKAASCAEWRNGFAMVDGTLIPLAEKPGFHGEAYFDRKSNYSFNVQVCITLPSLYIFH</sequence>
<dbReference type="OrthoDB" id="3246760at2759"/>
<dbReference type="EMBL" id="KN837251">
    <property type="protein sequence ID" value="KIJ30953.1"/>
    <property type="molecule type" value="Genomic_DNA"/>
</dbReference>
<dbReference type="AlphaFoldDB" id="A0A0C9TM21"/>
<accession>A0A0C9TM21</accession>
<reference evidence="1 2" key="1">
    <citation type="submission" date="2014-06" db="EMBL/GenBank/DDBJ databases">
        <title>Evolutionary Origins and Diversification of the Mycorrhizal Mutualists.</title>
        <authorList>
            <consortium name="DOE Joint Genome Institute"/>
            <consortium name="Mycorrhizal Genomics Consortium"/>
            <person name="Kohler A."/>
            <person name="Kuo A."/>
            <person name="Nagy L.G."/>
            <person name="Floudas D."/>
            <person name="Copeland A."/>
            <person name="Barry K.W."/>
            <person name="Cichocki N."/>
            <person name="Veneault-Fourrey C."/>
            <person name="LaButti K."/>
            <person name="Lindquist E.A."/>
            <person name="Lipzen A."/>
            <person name="Lundell T."/>
            <person name="Morin E."/>
            <person name="Murat C."/>
            <person name="Riley R."/>
            <person name="Ohm R."/>
            <person name="Sun H."/>
            <person name="Tunlid A."/>
            <person name="Henrissat B."/>
            <person name="Grigoriev I.V."/>
            <person name="Hibbett D.S."/>
            <person name="Martin F."/>
        </authorList>
    </citation>
    <scope>NUCLEOTIDE SEQUENCE [LARGE SCALE GENOMIC DNA]</scope>
    <source>
        <strain evidence="1 2">SS14</strain>
    </source>
</reference>
<keyword evidence="2" id="KW-1185">Reference proteome</keyword>
<name>A0A0C9TM21_SPHS4</name>
<organism evidence="1 2">
    <name type="scientific">Sphaerobolus stellatus (strain SS14)</name>
    <dbReference type="NCBI Taxonomy" id="990650"/>
    <lineage>
        <taxon>Eukaryota</taxon>
        <taxon>Fungi</taxon>
        <taxon>Dikarya</taxon>
        <taxon>Basidiomycota</taxon>
        <taxon>Agaricomycotina</taxon>
        <taxon>Agaricomycetes</taxon>
        <taxon>Phallomycetidae</taxon>
        <taxon>Geastrales</taxon>
        <taxon>Sphaerobolaceae</taxon>
        <taxon>Sphaerobolus</taxon>
    </lineage>
</organism>
<evidence type="ECO:0000313" key="2">
    <source>
        <dbReference type="Proteomes" id="UP000054279"/>
    </source>
</evidence>
<dbReference type="HOGENOM" id="CLU_018552_1_3_1"/>